<organism evidence="13 14">
    <name type="scientific">Adineta ricciae</name>
    <name type="common">Rotifer</name>
    <dbReference type="NCBI Taxonomy" id="249248"/>
    <lineage>
        <taxon>Eukaryota</taxon>
        <taxon>Metazoa</taxon>
        <taxon>Spiralia</taxon>
        <taxon>Gnathifera</taxon>
        <taxon>Rotifera</taxon>
        <taxon>Eurotatoria</taxon>
        <taxon>Bdelloidea</taxon>
        <taxon>Adinetida</taxon>
        <taxon>Adinetidae</taxon>
        <taxon>Adineta</taxon>
    </lineage>
</organism>
<dbReference type="AlphaFoldDB" id="A0A815YCH8"/>
<comment type="subcellular location">
    <subcellularLocation>
        <location evidence="2">Cell projection</location>
    </subcellularLocation>
    <subcellularLocation>
        <location evidence="1">Cytoplasm</location>
        <location evidence="1">Cytoskeleton</location>
    </subcellularLocation>
    <subcellularLocation>
        <location evidence="8 10">Nucleus</location>
    </subcellularLocation>
</comment>
<dbReference type="PROSITE" id="PS50011">
    <property type="entry name" value="PROTEIN_KINASE_DOM"/>
    <property type="match status" value="1"/>
</dbReference>
<evidence type="ECO:0000313" key="14">
    <source>
        <dbReference type="Proteomes" id="UP000663828"/>
    </source>
</evidence>
<keyword evidence="5" id="KW-0009">Actin-binding</keyword>
<keyword evidence="8 10" id="KW-0371">Homeobox</keyword>
<dbReference type="Proteomes" id="UP000663828">
    <property type="component" value="Unassembled WGS sequence"/>
</dbReference>
<dbReference type="Gene3D" id="1.10.10.60">
    <property type="entry name" value="Homeodomain-like"/>
    <property type="match status" value="1"/>
</dbReference>
<evidence type="ECO:0000313" key="13">
    <source>
        <dbReference type="EMBL" id="CAF1568056.1"/>
    </source>
</evidence>
<dbReference type="GO" id="GO:0000146">
    <property type="term" value="F:microfilament motor activity"/>
    <property type="evidence" value="ECO:0007669"/>
    <property type="project" value="TreeGrafter"/>
</dbReference>
<dbReference type="InterPro" id="IPR001356">
    <property type="entry name" value="HD"/>
</dbReference>
<dbReference type="PROSITE" id="PS00107">
    <property type="entry name" value="PROTEIN_KINASE_ATP"/>
    <property type="match status" value="1"/>
</dbReference>
<dbReference type="EMBL" id="CAJNOR010005568">
    <property type="protein sequence ID" value="CAF1568056.1"/>
    <property type="molecule type" value="Genomic_DNA"/>
</dbReference>
<keyword evidence="8 10" id="KW-0539">Nucleus</keyword>
<sequence>MSSSFDGNCSSYWSYSPYPYCSSYDTSSSNSSYFESPISSSSPRMMMFPLYDQQQYCYYSEPAVPYHQYAPPSPLIVSPVQNVYVPSSSPPMPRTSANAPNRLQYTLRQRWLLNEVFEYVPYPNSIQKNVIADRIGASREQIRIWFQNRRRIAVQGHRSSSRRNNPVPIDNSTTIQRELEDILKDLDLHKNAPQRMPIGQGSSCRRVRSLPKAQDSFILFEKLGEGTYGEVFRAKFRDSSECVAAKIIRVRNEEDLNEFENELHILAKVSKQAENLPDFIGIFGDCDAFHAQRIWFVMELCSIGPISRLFKEIGKENEL</sequence>
<dbReference type="GO" id="GO:0042995">
    <property type="term" value="C:cell projection"/>
    <property type="evidence" value="ECO:0007669"/>
    <property type="project" value="UniProtKB-SubCell"/>
</dbReference>
<evidence type="ECO:0000256" key="7">
    <source>
        <dbReference type="ARBA" id="ARBA00023273"/>
    </source>
</evidence>
<name>A0A815YCH8_ADIRI</name>
<comment type="caution">
    <text evidence="13">The sequence shown here is derived from an EMBL/GenBank/DDBJ whole genome shotgun (WGS) entry which is preliminary data.</text>
</comment>
<feature type="domain" description="Homeobox" evidence="12">
    <location>
        <begin position="96"/>
        <end position="151"/>
    </location>
</feature>
<dbReference type="PANTHER" id="PTHR46256">
    <property type="entry name" value="AGAP011099-PA"/>
    <property type="match status" value="1"/>
</dbReference>
<dbReference type="InterPro" id="IPR009057">
    <property type="entry name" value="Homeodomain-like_sf"/>
</dbReference>
<dbReference type="SUPFAM" id="SSF56112">
    <property type="entry name" value="Protein kinase-like (PK-like)"/>
    <property type="match status" value="1"/>
</dbReference>
<dbReference type="SUPFAM" id="SSF46689">
    <property type="entry name" value="Homeodomain-like"/>
    <property type="match status" value="1"/>
</dbReference>
<dbReference type="InterPro" id="IPR000719">
    <property type="entry name" value="Prot_kinase_dom"/>
</dbReference>
<proteinExistence type="predicted"/>
<keyword evidence="8 10" id="KW-0238">DNA-binding</keyword>
<dbReference type="Gene3D" id="3.30.200.20">
    <property type="entry name" value="Phosphorylase Kinase, domain 1"/>
    <property type="match status" value="1"/>
</dbReference>
<protein>
    <submittedName>
        <fullName evidence="13">Uncharacterized protein</fullName>
    </submittedName>
</protein>
<keyword evidence="3" id="KW-0963">Cytoplasm</keyword>
<feature type="non-terminal residue" evidence="13">
    <location>
        <position position="1"/>
    </location>
</feature>
<evidence type="ECO:0000256" key="9">
    <source>
        <dbReference type="PROSITE-ProRule" id="PRU10141"/>
    </source>
</evidence>
<dbReference type="GO" id="GO:0003677">
    <property type="term" value="F:DNA binding"/>
    <property type="evidence" value="ECO:0007669"/>
    <property type="project" value="UniProtKB-UniRule"/>
</dbReference>
<evidence type="ECO:0000256" key="1">
    <source>
        <dbReference type="ARBA" id="ARBA00004245"/>
    </source>
</evidence>
<dbReference type="Pfam" id="PF00069">
    <property type="entry name" value="Pkinase"/>
    <property type="match status" value="1"/>
</dbReference>
<dbReference type="GO" id="GO:0004674">
    <property type="term" value="F:protein serine/threonine kinase activity"/>
    <property type="evidence" value="ECO:0007669"/>
    <property type="project" value="TreeGrafter"/>
</dbReference>
<keyword evidence="9" id="KW-0067">ATP-binding</keyword>
<dbReference type="PANTHER" id="PTHR46256:SF5">
    <property type="entry name" value="MYOSIN-IIIB-LIKE"/>
    <property type="match status" value="1"/>
</dbReference>
<feature type="domain" description="Protein kinase" evidence="11">
    <location>
        <begin position="217"/>
        <end position="319"/>
    </location>
</feature>
<evidence type="ECO:0000256" key="8">
    <source>
        <dbReference type="PROSITE-ProRule" id="PRU00108"/>
    </source>
</evidence>
<evidence type="ECO:0000259" key="11">
    <source>
        <dbReference type="PROSITE" id="PS50011"/>
    </source>
</evidence>
<keyword evidence="6" id="KW-0206">Cytoskeleton</keyword>
<dbReference type="SMART" id="SM00389">
    <property type="entry name" value="HOX"/>
    <property type="match status" value="1"/>
</dbReference>
<evidence type="ECO:0000259" key="12">
    <source>
        <dbReference type="PROSITE" id="PS50071"/>
    </source>
</evidence>
<dbReference type="GO" id="GO:0030832">
    <property type="term" value="P:regulation of actin filament length"/>
    <property type="evidence" value="ECO:0007669"/>
    <property type="project" value="TreeGrafter"/>
</dbReference>
<keyword evidence="9" id="KW-0547">Nucleotide-binding</keyword>
<keyword evidence="7" id="KW-0966">Cell projection</keyword>
<reference evidence="13" key="1">
    <citation type="submission" date="2021-02" db="EMBL/GenBank/DDBJ databases">
        <authorList>
            <person name="Nowell W R."/>
        </authorList>
    </citation>
    <scope>NUCLEOTIDE SEQUENCE</scope>
</reference>
<evidence type="ECO:0000256" key="6">
    <source>
        <dbReference type="ARBA" id="ARBA00023212"/>
    </source>
</evidence>
<dbReference type="GO" id="GO:0005524">
    <property type="term" value="F:ATP binding"/>
    <property type="evidence" value="ECO:0007669"/>
    <property type="project" value="UniProtKB-UniRule"/>
</dbReference>
<dbReference type="GO" id="GO:0005634">
    <property type="term" value="C:nucleus"/>
    <property type="evidence" value="ECO:0007669"/>
    <property type="project" value="UniProtKB-SubCell"/>
</dbReference>
<evidence type="ECO:0000256" key="10">
    <source>
        <dbReference type="RuleBase" id="RU000682"/>
    </source>
</evidence>
<dbReference type="GO" id="GO:0005856">
    <property type="term" value="C:cytoskeleton"/>
    <property type="evidence" value="ECO:0007669"/>
    <property type="project" value="UniProtKB-SubCell"/>
</dbReference>
<dbReference type="PROSITE" id="PS50071">
    <property type="entry name" value="HOMEOBOX_2"/>
    <property type="match status" value="1"/>
</dbReference>
<feature type="binding site" evidence="9">
    <location>
        <position position="246"/>
    </location>
    <ligand>
        <name>ATP</name>
        <dbReference type="ChEBI" id="CHEBI:30616"/>
    </ligand>
</feature>
<evidence type="ECO:0000256" key="3">
    <source>
        <dbReference type="ARBA" id="ARBA00022490"/>
    </source>
</evidence>
<feature type="non-terminal residue" evidence="13">
    <location>
        <position position="319"/>
    </location>
</feature>
<dbReference type="InterPro" id="IPR017441">
    <property type="entry name" value="Protein_kinase_ATP_BS"/>
</dbReference>
<keyword evidence="4" id="KW-0677">Repeat</keyword>
<evidence type="ECO:0000256" key="4">
    <source>
        <dbReference type="ARBA" id="ARBA00022737"/>
    </source>
</evidence>
<feature type="DNA-binding region" description="Homeobox" evidence="8">
    <location>
        <begin position="98"/>
        <end position="152"/>
    </location>
</feature>
<evidence type="ECO:0000256" key="2">
    <source>
        <dbReference type="ARBA" id="ARBA00004316"/>
    </source>
</evidence>
<dbReference type="Pfam" id="PF00046">
    <property type="entry name" value="Homeodomain"/>
    <property type="match status" value="1"/>
</dbReference>
<keyword evidence="14" id="KW-1185">Reference proteome</keyword>
<gene>
    <name evidence="13" type="ORF">XAT740_LOCUS44202</name>
</gene>
<dbReference type="InterPro" id="IPR052409">
    <property type="entry name" value="Myosin-III_kinase_activity"/>
</dbReference>
<dbReference type="InterPro" id="IPR011009">
    <property type="entry name" value="Kinase-like_dom_sf"/>
</dbReference>
<dbReference type="CDD" id="cd00086">
    <property type="entry name" value="homeodomain"/>
    <property type="match status" value="1"/>
</dbReference>
<evidence type="ECO:0000256" key="5">
    <source>
        <dbReference type="ARBA" id="ARBA00023203"/>
    </source>
</evidence>
<accession>A0A815YCH8</accession>
<dbReference type="GO" id="GO:0003779">
    <property type="term" value="F:actin binding"/>
    <property type="evidence" value="ECO:0007669"/>
    <property type="project" value="UniProtKB-KW"/>
</dbReference>